<organism evidence="1 2">
    <name type="scientific">Candidatus Zymogenus saltonus</name>
    <dbReference type="NCBI Taxonomy" id="2844893"/>
    <lineage>
        <taxon>Bacteria</taxon>
        <taxon>Deltaproteobacteria</taxon>
        <taxon>Candidatus Zymogenia</taxon>
        <taxon>Candidatus Zymogeniales</taxon>
        <taxon>Candidatus Zymogenaceae</taxon>
        <taxon>Candidatus Zymogenus</taxon>
    </lineage>
</organism>
<evidence type="ECO:0000313" key="2">
    <source>
        <dbReference type="Proteomes" id="UP000809273"/>
    </source>
</evidence>
<comment type="caution">
    <text evidence="1">The sequence shown here is derived from an EMBL/GenBank/DDBJ whole genome shotgun (WGS) entry which is preliminary data.</text>
</comment>
<dbReference type="SUPFAM" id="SSF54913">
    <property type="entry name" value="GlnB-like"/>
    <property type="match status" value="1"/>
</dbReference>
<sequence length="97" mass="11132">MADYERRSPEKFVEIYFSYNDCETDLIGCLLKQEGIPYILRDQRISPYPMTINCFGERRFAVPESEVGRARDLIHDAIAAGAIIGDGKFKEIKKKRG</sequence>
<dbReference type="Proteomes" id="UP000809273">
    <property type="component" value="Unassembled WGS sequence"/>
</dbReference>
<dbReference type="AlphaFoldDB" id="A0A9D8PNE6"/>
<dbReference type="EMBL" id="JAFGIX010000006">
    <property type="protein sequence ID" value="MBN1571775.1"/>
    <property type="molecule type" value="Genomic_DNA"/>
</dbReference>
<dbReference type="Gene3D" id="3.30.70.790">
    <property type="entry name" value="UreE, C-terminal domain"/>
    <property type="match status" value="1"/>
</dbReference>
<reference evidence="1" key="1">
    <citation type="journal article" date="2021" name="Environ. Microbiol.">
        <title>Genomic characterization of three novel Desulfobacterota classes expand the metabolic and phylogenetic diversity of the phylum.</title>
        <authorList>
            <person name="Murphy C.L."/>
            <person name="Biggerstaff J."/>
            <person name="Eichhorn A."/>
            <person name="Ewing E."/>
            <person name="Shahan R."/>
            <person name="Soriano D."/>
            <person name="Stewart S."/>
            <person name="VanMol K."/>
            <person name="Walker R."/>
            <person name="Walters P."/>
            <person name="Elshahed M.S."/>
            <person name="Youssef N.H."/>
        </authorList>
    </citation>
    <scope>NUCLEOTIDE SEQUENCE</scope>
    <source>
        <strain evidence="1">Zod_Metabat.24</strain>
    </source>
</reference>
<protein>
    <recommendedName>
        <fullName evidence="3">DUF2007 domain-containing protein</fullName>
    </recommendedName>
</protein>
<name>A0A9D8PNE6_9DELT</name>
<proteinExistence type="predicted"/>
<reference evidence="1" key="2">
    <citation type="submission" date="2021-01" db="EMBL/GenBank/DDBJ databases">
        <authorList>
            <person name="Hahn C.R."/>
            <person name="Youssef N.H."/>
            <person name="Elshahed M."/>
        </authorList>
    </citation>
    <scope>NUCLEOTIDE SEQUENCE</scope>
    <source>
        <strain evidence="1">Zod_Metabat.24</strain>
    </source>
</reference>
<gene>
    <name evidence="1" type="ORF">JW984_01125</name>
</gene>
<evidence type="ECO:0000313" key="1">
    <source>
        <dbReference type="EMBL" id="MBN1571775.1"/>
    </source>
</evidence>
<dbReference type="InterPro" id="IPR011322">
    <property type="entry name" value="N-reg_PII-like_a/b"/>
</dbReference>
<evidence type="ECO:0008006" key="3">
    <source>
        <dbReference type="Google" id="ProtNLM"/>
    </source>
</evidence>
<accession>A0A9D8PNE6</accession>